<dbReference type="EMBL" id="CAMKVN010000346">
    <property type="protein sequence ID" value="CAI2166931.1"/>
    <property type="molecule type" value="Genomic_DNA"/>
</dbReference>
<dbReference type="AlphaFoldDB" id="A0A9W4SFT4"/>
<feature type="compositionally biased region" description="Basic and acidic residues" evidence="7">
    <location>
        <begin position="105"/>
        <end position="114"/>
    </location>
</feature>
<name>A0A9W4SFT4_9GLOM</name>
<comment type="subcellular location">
    <subcellularLocation>
        <location evidence="1">Nucleus</location>
    </subcellularLocation>
</comment>
<dbReference type="GO" id="GO:0008380">
    <property type="term" value="P:RNA splicing"/>
    <property type="evidence" value="ECO:0007669"/>
    <property type="project" value="UniProtKB-KW"/>
</dbReference>
<accession>A0A9W4SFT4</accession>
<dbReference type="GO" id="GO:0000381">
    <property type="term" value="P:regulation of alternative mRNA splicing, via spliceosome"/>
    <property type="evidence" value="ECO:0007669"/>
    <property type="project" value="InterPro"/>
</dbReference>
<feature type="coiled-coil region" evidence="6">
    <location>
        <begin position="211"/>
        <end position="325"/>
    </location>
</feature>
<feature type="compositionally biased region" description="Basic and acidic residues" evidence="7">
    <location>
        <begin position="19"/>
        <end position="32"/>
    </location>
</feature>
<feature type="compositionally biased region" description="Low complexity" evidence="7">
    <location>
        <begin position="115"/>
        <end position="125"/>
    </location>
</feature>
<evidence type="ECO:0000256" key="6">
    <source>
        <dbReference type="SAM" id="Coils"/>
    </source>
</evidence>
<dbReference type="OrthoDB" id="3366661at2759"/>
<evidence type="ECO:0000313" key="9">
    <source>
        <dbReference type="Proteomes" id="UP001153678"/>
    </source>
</evidence>
<dbReference type="PANTHER" id="PTHR15217">
    <property type="entry name" value="WILMS' TUMOR 1-ASSOCIATING PROTEIN"/>
    <property type="match status" value="1"/>
</dbReference>
<keyword evidence="6" id="KW-0175">Coiled coil</keyword>
<evidence type="ECO:0000256" key="1">
    <source>
        <dbReference type="ARBA" id="ARBA00004123"/>
    </source>
</evidence>
<keyword evidence="5" id="KW-0539">Nucleus</keyword>
<evidence type="ECO:0000256" key="5">
    <source>
        <dbReference type="ARBA" id="ARBA00023242"/>
    </source>
</evidence>
<comment type="caution">
    <text evidence="8">The sequence shown here is derived from an EMBL/GenBank/DDBJ whole genome shotgun (WGS) entry which is preliminary data.</text>
</comment>
<evidence type="ECO:0000313" key="8">
    <source>
        <dbReference type="EMBL" id="CAI2166931.1"/>
    </source>
</evidence>
<evidence type="ECO:0000256" key="7">
    <source>
        <dbReference type="SAM" id="MobiDB-lite"/>
    </source>
</evidence>
<gene>
    <name evidence="8" type="ORF">FWILDA_LOCUS2817</name>
</gene>
<evidence type="ECO:0000256" key="2">
    <source>
        <dbReference type="ARBA" id="ARBA00010313"/>
    </source>
</evidence>
<proteinExistence type="inferred from homology"/>
<evidence type="ECO:0000256" key="4">
    <source>
        <dbReference type="ARBA" id="ARBA00023187"/>
    </source>
</evidence>
<dbReference type="InterPro" id="IPR033757">
    <property type="entry name" value="WTAP"/>
</dbReference>
<dbReference type="GO" id="GO:0005634">
    <property type="term" value="C:nucleus"/>
    <property type="evidence" value="ECO:0007669"/>
    <property type="project" value="UniProtKB-SubCell"/>
</dbReference>
<keyword evidence="3" id="KW-0507">mRNA processing</keyword>
<comment type="similarity">
    <text evidence="2">Belongs to the fl(2)d family.</text>
</comment>
<keyword evidence="9" id="KW-1185">Reference proteome</keyword>
<dbReference type="Proteomes" id="UP001153678">
    <property type="component" value="Unassembled WGS sequence"/>
</dbReference>
<dbReference type="Pfam" id="PF17098">
    <property type="entry name" value="Wtap"/>
    <property type="match status" value="1"/>
</dbReference>
<protein>
    <submittedName>
        <fullName evidence="8">16316_t:CDS:1</fullName>
    </submittedName>
</protein>
<organism evidence="8 9">
    <name type="scientific">Funneliformis geosporum</name>
    <dbReference type="NCBI Taxonomy" id="1117311"/>
    <lineage>
        <taxon>Eukaryota</taxon>
        <taxon>Fungi</taxon>
        <taxon>Fungi incertae sedis</taxon>
        <taxon>Mucoromycota</taxon>
        <taxon>Glomeromycotina</taxon>
        <taxon>Glomeromycetes</taxon>
        <taxon>Glomerales</taxon>
        <taxon>Glomeraceae</taxon>
        <taxon>Funneliformis</taxon>
    </lineage>
</organism>
<evidence type="ECO:0000256" key="3">
    <source>
        <dbReference type="ARBA" id="ARBA00022664"/>
    </source>
</evidence>
<dbReference type="PANTHER" id="PTHR15217:SF0">
    <property type="entry name" value="PRE-MRNA-SPLICING REGULATOR WTAP"/>
    <property type="match status" value="1"/>
</dbReference>
<dbReference type="GO" id="GO:0016556">
    <property type="term" value="P:mRNA modification"/>
    <property type="evidence" value="ECO:0007669"/>
    <property type="project" value="InterPro"/>
</dbReference>
<feature type="compositionally biased region" description="Low complexity" evidence="7">
    <location>
        <begin position="92"/>
        <end position="104"/>
    </location>
</feature>
<feature type="region of interest" description="Disordered" evidence="7">
    <location>
        <begin position="1"/>
        <end position="159"/>
    </location>
</feature>
<reference evidence="8" key="1">
    <citation type="submission" date="2022-08" db="EMBL/GenBank/DDBJ databases">
        <authorList>
            <person name="Kallberg Y."/>
            <person name="Tangrot J."/>
            <person name="Rosling A."/>
        </authorList>
    </citation>
    <scope>NUCLEOTIDE SEQUENCE</scope>
    <source>
        <strain evidence="8">Wild A</strain>
    </source>
</reference>
<dbReference type="GO" id="GO:0006397">
    <property type="term" value="P:mRNA processing"/>
    <property type="evidence" value="ECO:0007669"/>
    <property type="project" value="UniProtKB-KW"/>
</dbReference>
<feature type="compositionally biased region" description="Low complexity" evidence="7">
    <location>
        <begin position="72"/>
        <end position="83"/>
    </location>
</feature>
<sequence>MSTTSASPQKKRRLSNPLAEDRRVEPTKKPKQDNPNGVGIPNASNKTEMIPLPALPTLPMKPNIGNNSNFRAGTSTSASSNSNIPPKTTGQSGSNNISISTSEINRNKDKEKDPMSASTTSPTSPVKGKGMQQQQIHQRTSSISSTYTQQPSTPMSQIPPQELFVRYTKKEEEIQTLLGELQTLSQILTPEFAYDPSLRKKFLDPAINVLFRTMKKELEDKDKLLENLQRELDGVSFTPNSITGKKLVAKLLALQNENEELGRQLRQGRVEQYEVEIALQRKVIDELKQGLEESDNQLISLDAEMERLQNLLFQMRAKVKGYEEKYGPLETDNKDDIAEISTNTVNEVSEIGF</sequence>
<feature type="compositionally biased region" description="Polar residues" evidence="7">
    <location>
        <begin position="131"/>
        <end position="159"/>
    </location>
</feature>
<keyword evidence="4" id="KW-0508">mRNA splicing</keyword>